<gene>
    <name evidence="1" type="primary">Pxdn_2</name>
    <name evidence="1" type="ORF">GTO93_0017591</name>
</gene>
<dbReference type="InterPro" id="IPR037120">
    <property type="entry name" value="Haem_peroxidase_sf_animal"/>
</dbReference>
<dbReference type="Proteomes" id="UP001166093">
    <property type="component" value="Unassembled WGS sequence"/>
</dbReference>
<dbReference type="PROSITE" id="PS50292">
    <property type="entry name" value="PEROXIDASE_3"/>
    <property type="match status" value="1"/>
</dbReference>
<sequence length="104" mass="11915">MNEDLKPILSVFLCFWYKNPGVFTLAQLTQICQASLTRVLCDNADDITEVQPDVFQIANFPPGFVSCSDIPYIDVRLWQQCYEGITLTLQLMCPTVIFIYQRKG</sequence>
<dbReference type="Pfam" id="PF03098">
    <property type="entry name" value="An_peroxidase"/>
    <property type="match status" value="1"/>
</dbReference>
<dbReference type="Gene3D" id="1.10.640.10">
    <property type="entry name" value="Haem peroxidase domain superfamily, animal type"/>
    <property type="match status" value="1"/>
</dbReference>
<dbReference type="PANTHER" id="PTHR11475">
    <property type="entry name" value="OXIDASE/PEROXIDASE"/>
    <property type="match status" value="1"/>
</dbReference>
<proteinExistence type="predicted"/>
<accession>A0ABS2XNC8</accession>
<dbReference type="SUPFAM" id="SSF48113">
    <property type="entry name" value="Heme-dependent peroxidases"/>
    <property type="match status" value="1"/>
</dbReference>
<reference evidence="1" key="1">
    <citation type="journal article" date="2021" name="Cell">
        <title>Tracing the genetic footprints of vertebrate landing in non-teleost ray-finned fishes.</title>
        <authorList>
            <person name="Bi X."/>
            <person name="Wang K."/>
            <person name="Yang L."/>
            <person name="Pan H."/>
            <person name="Jiang H."/>
            <person name="Wei Q."/>
            <person name="Fang M."/>
            <person name="Yu H."/>
            <person name="Zhu C."/>
            <person name="Cai Y."/>
            <person name="He Y."/>
            <person name="Gan X."/>
            <person name="Zeng H."/>
            <person name="Yu D."/>
            <person name="Zhu Y."/>
            <person name="Jiang H."/>
            <person name="Qiu Q."/>
            <person name="Yang H."/>
            <person name="Zhang Y.E."/>
            <person name="Wang W."/>
            <person name="Zhu M."/>
            <person name="He S."/>
            <person name="Zhang G."/>
        </authorList>
    </citation>
    <scope>NUCLEOTIDE SEQUENCE</scope>
    <source>
        <strain evidence="1">Pddl_001</strain>
    </source>
</reference>
<feature type="non-terminal residue" evidence="1">
    <location>
        <position position="104"/>
    </location>
</feature>
<dbReference type="PANTHER" id="PTHR11475:SF75">
    <property type="entry name" value="PEROXIDASIN HOMOLOG"/>
    <property type="match status" value="1"/>
</dbReference>
<protein>
    <submittedName>
        <fullName evidence="1">PXDN protein</fullName>
    </submittedName>
</protein>
<feature type="non-terminal residue" evidence="1">
    <location>
        <position position="1"/>
    </location>
</feature>
<keyword evidence="2" id="KW-1185">Reference proteome</keyword>
<dbReference type="EMBL" id="JAAWVQ010054045">
    <property type="protein sequence ID" value="MBN3275814.1"/>
    <property type="molecule type" value="Genomic_DNA"/>
</dbReference>
<dbReference type="InterPro" id="IPR019791">
    <property type="entry name" value="Haem_peroxidase_animal"/>
</dbReference>
<organism evidence="1 2">
    <name type="scientific">Polyodon spathula</name>
    <name type="common">North American paddlefish</name>
    <name type="synonym">Squalus spathula</name>
    <dbReference type="NCBI Taxonomy" id="7913"/>
    <lineage>
        <taxon>Eukaryota</taxon>
        <taxon>Metazoa</taxon>
        <taxon>Chordata</taxon>
        <taxon>Craniata</taxon>
        <taxon>Vertebrata</taxon>
        <taxon>Euteleostomi</taxon>
        <taxon>Actinopterygii</taxon>
        <taxon>Chondrostei</taxon>
        <taxon>Acipenseriformes</taxon>
        <taxon>Polyodontidae</taxon>
        <taxon>Polyodon</taxon>
    </lineage>
</organism>
<evidence type="ECO:0000313" key="2">
    <source>
        <dbReference type="Proteomes" id="UP001166093"/>
    </source>
</evidence>
<comment type="caution">
    <text evidence="1">The sequence shown here is derived from an EMBL/GenBank/DDBJ whole genome shotgun (WGS) entry which is preliminary data.</text>
</comment>
<evidence type="ECO:0000313" key="1">
    <source>
        <dbReference type="EMBL" id="MBN3275814.1"/>
    </source>
</evidence>
<dbReference type="InterPro" id="IPR010255">
    <property type="entry name" value="Haem_peroxidase_sf"/>
</dbReference>
<name>A0ABS2XNC8_POLSP</name>